<feature type="compositionally biased region" description="Low complexity" evidence="1">
    <location>
        <begin position="221"/>
        <end position="241"/>
    </location>
</feature>
<feature type="region of interest" description="Disordered" evidence="1">
    <location>
        <begin position="339"/>
        <end position="361"/>
    </location>
</feature>
<feature type="compositionally biased region" description="Polar residues" evidence="1">
    <location>
        <begin position="28"/>
        <end position="50"/>
    </location>
</feature>
<dbReference type="EMBL" id="KZ819672">
    <property type="protein sequence ID" value="PWN26346.1"/>
    <property type="molecule type" value="Genomic_DNA"/>
</dbReference>
<feature type="compositionally biased region" description="Polar residues" evidence="1">
    <location>
        <begin position="194"/>
        <end position="206"/>
    </location>
</feature>
<feature type="region of interest" description="Disordered" evidence="1">
    <location>
        <begin position="808"/>
        <end position="854"/>
    </location>
</feature>
<feature type="region of interest" description="Disordered" evidence="1">
    <location>
        <begin position="536"/>
        <end position="599"/>
    </location>
</feature>
<sequence length="854" mass="91704">MAFFLPPPPPHAGAYAPPSTAQRRRSSSEPPISTTSKLWRVASSDTTQNDAPIASAIQRGSGSQVSLDKLLRSPPSNDAAVVGSAAVAIAKRSTVRAGRGTGARTTYSTPAERQPTSPRCHVHQPQQVSFLAHVRIASSPPRSELVSAKSPATERAAVNAAESPSQLKGNSPSSSRLSTPITKRSRWQLRPSIAPSSSDAATSSHIGESPVSPASPNAYMSLLARARLPPRPGSSSSLSSVVRRKKHRSTSPAPKRSINHCEPMPGQVGFPEGYIVARLHPDGSSTSRPQSARSRGAIPSFDGLFRPAKPQDLAKPKSSFYPGTLILVRGEEEGRRMAARQEKEDFAHELQRSDTFSKARSKRSAALTAKLKESIENFFYVDIEPAERSGREAQQVREQKQRRRANSTTGSSSHAQHHASPAFEGLPAHAEQGERAEHNESAVRMEAHSTPPTSPTIPSRKVSARPATAPSWQTAPLSSADATSQIRTGEPTSATQLRQAFSERHEPVAVRESATGDTTEPIILENQPIILWSGYTSHSTSSASSGSSRRSTSSSSSSPSSPAATSGRDTLKDSRELISAKMQEEEAKSPRVVSRSQHLKEVASRDGLAGLVRLAVKNVARGARRGMRPRTPAPSLGPDTVQSGALSVANQIHEQGRHDDLLNGGIARDQEDRRETPPPLPPKPKLRLDTQLQGQRQGDEEIEGRSAIDEGRGSRRDHKRSKQNNNQRLTPRPKREVRIVVQPERLGRPSTALAHLSSHGGEAQAGKAGAQLQSQSKEVLIQEEARHRADRCTAASDELTAAVELALSSTGHDEAEGNPVSRGTKSSPTVLALNGKLPVKPRRTPWDWPGDAGC</sequence>
<feature type="region of interest" description="Disordered" evidence="1">
    <location>
        <begin position="385"/>
        <end position="522"/>
    </location>
</feature>
<evidence type="ECO:0000256" key="1">
    <source>
        <dbReference type="SAM" id="MobiDB-lite"/>
    </source>
</evidence>
<dbReference type="AlphaFoldDB" id="A0A316UM38"/>
<feature type="compositionally biased region" description="Basic and acidic residues" evidence="1">
    <location>
        <begin position="697"/>
        <end position="714"/>
    </location>
</feature>
<feature type="compositionally biased region" description="Polar residues" evidence="1">
    <location>
        <begin position="283"/>
        <end position="293"/>
    </location>
</feature>
<evidence type="ECO:0000313" key="2">
    <source>
        <dbReference type="EMBL" id="PWN26346.1"/>
    </source>
</evidence>
<feature type="region of interest" description="Disordered" evidence="1">
    <location>
        <begin position="96"/>
        <end position="266"/>
    </location>
</feature>
<name>A0A316UM38_9BASI</name>
<reference evidence="2 3" key="1">
    <citation type="journal article" date="2018" name="Mol. Biol. Evol.">
        <title>Broad Genomic Sampling Reveals a Smut Pathogenic Ancestry of the Fungal Clade Ustilaginomycotina.</title>
        <authorList>
            <person name="Kijpornyongpan T."/>
            <person name="Mondo S.J."/>
            <person name="Barry K."/>
            <person name="Sandor L."/>
            <person name="Lee J."/>
            <person name="Lipzen A."/>
            <person name="Pangilinan J."/>
            <person name="LaButti K."/>
            <person name="Hainaut M."/>
            <person name="Henrissat B."/>
            <person name="Grigoriev I.V."/>
            <person name="Spatafora J.W."/>
            <person name="Aime M.C."/>
        </authorList>
    </citation>
    <scope>NUCLEOTIDE SEQUENCE [LARGE SCALE GENOMIC DNA]</scope>
    <source>
        <strain evidence="2 3">MCA 5214</strain>
    </source>
</reference>
<gene>
    <name evidence="2" type="ORF">BDZ90DRAFT_261656</name>
</gene>
<feature type="region of interest" description="Disordered" evidence="1">
    <location>
        <begin position="655"/>
        <end position="737"/>
    </location>
</feature>
<proteinExistence type="predicted"/>
<feature type="region of interest" description="Disordered" evidence="1">
    <location>
        <begin position="622"/>
        <end position="642"/>
    </location>
</feature>
<feature type="region of interest" description="Disordered" evidence="1">
    <location>
        <begin position="1"/>
        <end position="62"/>
    </location>
</feature>
<organism evidence="2 3">
    <name type="scientific">Jaminaea rosea</name>
    <dbReference type="NCBI Taxonomy" id="1569628"/>
    <lineage>
        <taxon>Eukaryota</taxon>
        <taxon>Fungi</taxon>
        <taxon>Dikarya</taxon>
        <taxon>Basidiomycota</taxon>
        <taxon>Ustilaginomycotina</taxon>
        <taxon>Exobasidiomycetes</taxon>
        <taxon>Microstromatales</taxon>
        <taxon>Microstromatales incertae sedis</taxon>
        <taxon>Jaminaea</taxon>
    </lineage>
</organism>
<feature type="compositionally biased region" description="Basic and acidic residues" evidence="1">
    <location>
        <begin position="569"/>
        <end position="589"/>
    </location>
</feature>
<dbReference type="Proteomes" id="UP000245884">
    <property type="component" value="Unassembled WGS sequence"/>
</dbReference>
<dbReference type="GeneID" id="37030219"/>
<feature type="compositionally biased region" description="Polar residues" evidence="1">
    <location>
        <begin position="103"/>
        <end position="117"/>
    </location>
</feature>
<feature type="compositionally biased region" description="Low complexity" evidence="1">
    <location>
        <begin position="411"/>
        <end position="422"/>
    </location>
</feature>
<feature type="region of interest" description="Disordered" evidence="1">
    <location>
        <begin position="282"/>
        <end position="303"/>
    </location>
</feature>
<feature type="compositionally biased region" description="Pro residues" evidence="1">
    <location>
        <begin position="1"/>
        <end position="11"/>
    </location>
</feature>
<feature type="compositionally biased region" description="Basic and acidic residues" evidence="1">
    <location>
        <begin position="385"/>
        <end position="399"/>
    </location>
</feature>
<keyword evidence="3" id="KW-1185">Reference proteome</keyword>
<dbReference type="RefSeq" id="XP_025360958.1">
    <property type="nucleotide sequence ID" value="XM_025508396.1"/>
</dbReference>
<feature type="compositionally biased region" description="Polar residues" evidence="1">
    <location>
        <begin position="162"/>
        <end position="182"/>
    </location>
</feature>
<evidence type="ECO:0000313" key="3">
    <source>
        <dbReference type="Proteomes" id="UP000245884"/>
    </source>
</evidence>
<protein>
    <submittedName>
        <fullName evidence="2">Uncharacterized protein</fullName>
    </submittedName>
</protein>
<feature type="compositionally biased region" description="Basic and acidic residues" evidence="1">
    <location>
        <begin position="431"/>
        <end position="447"/>
    </location>
</feature>
<feature type="compositionally biased region" description="Polar residues" evidence="1">
    <location>
        <begin position="470"/>
        <end position="499"/>
    </location>
</feature>
<feature type="compositionally biased region" description="Basic and acidic residues" evidence="1">
    <location>
        <begin position="339"/>
        <end position="357"/>
    </location>
</feature>
<accession>A0A316UM38</accession>
<feature type="compositionally biased region" description="Low complexity" evidence="1">
    <location>
        <begin position="536"/>
        <end position="568"/>
    </location>
</feature>